<dbReference type="GO" id="GO:0005829">
    <property type="term" value="C:cytosol"/>
    <property type="evidence" value="ECO:0007669"/>
    <property type="project" value="TreeGrafter"/>
</dbReference>
<evidence type="ECO:0000259" key="2">
    <source>
        <dbReference type="Pfam" id="PF01968"/>
    </source>
</evidence>
<name>A0A840VWD0_9PROT</name>
<evidence type="ECO:0000313" key="5">
    <source>
        <dbReference type="Proteomes" id="UP000553706"/>
    </source>
</evidence>
<keyword evidence="5" id="KW-1185">Reference proteome</keyword>
<dbReference type="RefSeq" id="WP_221246910.1">
    <property type="nucleotide sequence ID" value="NZ_JACHFJ010000017.1"/>
</dbReference>
<accession>A0A840VWD0</accession>
<dbReference type="GO" id="GO:0006749">
    <property type="term" value="P:glutathione metabolic process"/>
    <property type="evidence" value="ECO:0007669"/>
    <property type="project" value="TreeGrafter"/>
</dbReference>
<dbReference type="InterPro" id="IPR045079">
    <property type="entry name" value="Oxoprolinase-like"/>
</dbReference>
<proteinExistence type="predicted"/>
<dbReference type="GO" id="GO:0017168">
    <property type="term" value="F:5-oxoprolinase (ATP-hydrolyzing) activity"/>
    <property type="evidence" value="ECO:0007669"/>
    <property type="project" value="TreeGrafter"/>
</dbReference>
<gene>
    <name evidence="4" type="ORF">HNP71_002706</name>
</gene>
<feature type="domain" description="Hydantoinase/oxoprolinase N-terminal" evidence="3">
    <location>
        <begin position="36"/>
        <end position="168"/>
    </location>
</feature>
<evidence type="ECO:0000256" key="1">
    <source>
        <dbReference type="SAM" id="MobiDB-lite"/>
    </source>
</evidence>
<dbReference type="InterPro" id="IPR008040">
    <property type="entry name" value="Hydant_A_N"/>
</dbReference>
<dbReference type="Proteomes" id="UP000553706">
    <property type="component" value="Unassembled WGS sequence"/>
</dbReference>
<dbReference type="PANTHER" id="PTHR11365">
    <property type="entry name" value="5-OXOPROLINASE RELATED"/>
    <property type="match status" value="1"/>
</dbReference>
<dbReference type="EMBL" id="JACHFJ010000017">
    <property type="protein sequence ID" value="MBB5374432.1"/>
    <property type="molecule type" value="Genomic_DNA"/>
</dbReference>
<protein>
    <submittedName>
        <fullName evidence="4">N-methylhydantoinase A/oxoprolinase/acetone carboxylase beta subunit</fullName>
    </submittedName>
</protein>
<comment type="caution">
    <text evidence="4">The sequence shown here is derived from an EMBL/GenBank/DDBJ whole genome shotgun (WGS) entry which is preliminary data.</text>
</comment>
<dbReference type="PANTHER" id="PTHR11365:SF23">
    <property type="entry name" value="HYPOTHETICAL 5-OXOPROLINASE (EUROFUNG)-RELATED"/>
    <property type="match status" value="1"/>
</dbReference>
<sequence length="676" mass="72494">MSHSFKEQSALVAHKRRGAGHVKGKGEGSSKMALQINIDNGGTLTDICIMDGEKVKKTKILTTPYDLSKCFFEGLQKASGVLYGNTDVKRLLEEVDLIRYSTTQGTNAICERKGPRLGLILNGAERNLPKLLAEHDRELFEALIGERIVFLNTDVVMGAEADVEVVKAINVLTAAGANRLVVSFDGPGFQNIEDRFKKVALRKFPRHLLGAVPILYGSDLTTDKEAERRTWTAIINSFLHPSMEGFLYNAENRLREFRMKNPLLIFRNDGDASRVAKTIAIKTYSSGPRGGMEGMKAFAKIYDFSDVVSIDVGGTTTDIGQCVEGKVAEARRGHVEGISVSFPLCEIMSAGAGGSSIFRVKDGHIAIGPESVGAVPGPACFGRGGKEATITDASLLCGLFDPTSYFGGGMGLDRDRAAAAVKTNIADPLGLGIDAALITMEKAYEAKIADELHRFTNISENTVMLAFGGAGPLNACGVAEQAGIRQVAVPQMAAVFSAYGIGACDISQRYVVSLDAFSAEELHEKLENLNTKASRDMFAEGCADGSYTVQASLVATFPDGRVATQVLQGEAVFPPAFFEADNVDLEVNAVKLLRSGGSRTAGVKALNPARASGSRTILTAQDGRITVPVYRLGNMQPGDHAAGPAILEEDYFTCRVLKGWRFVVTDLGDVMLNRED</sequence>
<evidence type="ECO:0000259" key="3">
    <source>
        <dbReference type="Pfam" id="PF05378"/>
    </source>
</evidence>
<organism evidence="4 5">
    <name type="scientific">Acidocella aromatica</name>
    <dbReference type="NCBI Taxonomy" id="1303579"/>
    <lineage>
        <taxon>Bacteria</taxon>
        <taxon>Pseudomonadati</taxon>
        <taxon>Pseudomonadota</taxon>
        <taxon>Alphaproteobacteria</taxon>
        <taxon>Acetobacterales</taxon>
        <taxon>Acidocellaceae</taxon>
        <taxon>Acidocella</taxon>
    </lineage>
</organism>
<evidence type="ECO:0000313" key="4">
    <source>
        <dbReference type="EMBL" id="MBB5374432.1"/>
    </source>
</evidence>
<feature type="domain" description="Hydantoinase A/oxoprolinase" evidence="2">
    <location>
        <begin position="229"/>
        <end position="509"/>
    </location>
</feature>
<dbReference type="AlphaFoldDB" id="A0A840VWD0"/>
<dbReference type="InterPro" id="IPR002821">
    <property type="entry name" value="Hydantoinase_A"/>
</dbReference>
<reference evidence="4 5" key="1">
    <citation type="submission" date="2020-08" db="EMBL/GenBank/DDBJ databases">
        <title>Genomic Encyclopedia of Type Strains, Phase IV (KMG-IV): sequencing the most valuable type-strain genomes for metagenomic binning, comparative biology and taxonomic classification.</title>
        <authorList>
            <person name="Goeker M."/>
        </authorList>
    </citation>
    <scope>NUCLEOTIDE SEQUENCE [LARGE SCALE GENOMIC DNA]</scope>
    <source>
        <strain evidence="4 5">DSM 27026</strain>
    </source>
</reference>
<dbReference type="Pfam" id="PF01968">
    <property type="entry name" value="Hydantoinase_A"/>
    <property type="match status" value="1"/>
</dbReference>
<feature type="region of interest" description="Disordered" evidence="1">
    <location>
        <begin position="1"/>
        <end position="27"/>
    </location>
</feature>
<dbReference type="Pfam" id="PF05378">
    <property type="entry name" value="Hydant_A_N"/>
    <property type="match status" value="1"/>
</dbReference>
<feature type="compositionally biased region" description="Basic residues" evidence="1">
    <location>
        <begin position="13"/>
        <end position="23"/>
    </location>
</feature>